<dbReference type="EMBL" id="MSFL01000007">
    <property type="protein sequence ID" value="PWY86718.1"/>
    <property type="molecule type" value="Genomic_DNA"/>
</dbReference>
<evidence type="ECO:0000256" key="6">
    <source>
        <dbReference type="ARBA" id="ARBA00023239"/>
    </source>
</evidence>
<evidence type="ECO:0000256" key="4">
    <source>
        <dbReference type="ARBA" id="ARBA00022842"/>
    </source>
</evidence>
<keyword evidence="5" id="KW-0414">Isoprene biosynthesis</keyword>
<keyword evidence="2 10" id="KW-0808">Transferase</keyword>
<dbReference type="InterPro" id="IPR000092">
    <property type="entry name" value="Polyprenyl_synt"/>
</dbReference>
<reference evidence="11 12" key="1">
    <citation type="submission" date="2016-12" db="EMBL/GenBank/DDBJ databases">
        <title>The genomes of Aspergillus section Nigri reveals drivers in fungal speciation.</title>
        <authorList>
            <consortium name="DOE Joint Genome Institute"/>
            <person name="Vesth T.C."/>
            <person name="Nybo J."/>
            <person name="Theobald S."/>
            <person name="Brandl J."/>
            <person name="Frisvad J.C."/>
            <person name="Nielsen K.F."/>
            <person name="Lyhne E.K."/>
            <person name="Kogle M.E."/>
            <person name="Kuo A."/>
            <person name="Riley R."/>
            <person name="Clum A."/>
            <person name="Nolan M."/>
            <person name="Lipzen A."/>
            <person name="Salamov A."/>
            <person name="Henrissat B."/>
            <person name="Wiebenga A."/>
            <person name="De Vries R.P."/>
            <person name="Grigoriev I.V."/>
            <person name="Mortensen U.H."/>
            <person name="Andersen M.R."/>
            <person name="Baker S.E."/>
        </authorList>
    </citation>
    <scope>NUCLEOTIDE SEQUENCE [LARGE SCALE GENOMIC DNA]</scope>
    <source>
        <strain evidence="11 12">CBS 117.55</strain>
    </source>
</reference>
<keyword evidence="3" id="KW-0479">Metal-binding</keyword>
<dbReference type="GO" id="GO:0043386">
    <property type="term" value="P:mycotoxin biosynthetic process"/>
    <property type="evidence" value="ECO:0007669"/>
    <property type="project" value="UniProtKB-ARBA"/>
</dbReference>
<dbReference type="PANTHER" id="PTHR12001:SF72">
    <property type="entry name" value="THIJ_PFPI FAMILY PROTEIN (AFU_ORTHOLOGUE AFUA_3G01210)-RELATED"/>
    <property type="match status" value="1"/>
</dbReference>
<dbReference type="InterPro" id="IPR033749">
    <property type="entry name" value="Polyprenyl_synt_CS"/>
</dbReference>
<proteinExistence type="inferred from homology"/>
<dbReference type="STRING" id="1448321.A0A317WP60"/>
<sequence length="388" mass="42894">MATTTTTTAAMDILNESTQPFPLHIQKETPYASSMPSLAPVDYRALPESDQAFGGNGAGEMVVEQEQDLELSPPQNELANTNLPRSTTAPIHAPFQYISSLPSKGVRDQVVAALNVWVGASLDVLPQIVSIVGDIHNISLMLDDVEDASPLRRSRPSTHTVFGIPQTVNSATYQLVDVIARVAEIGGSECQTICTEEMKNMLVGQSLDLHWVQHVSPPSVPEYLQMIDGKTGALFRMISRLMIAQSTHPTKPSDLNNLMMLFGRFFQIRDDYANLVVDQYQESKGFCEDLDEGKWSFILLHALEHATPSNRALLRNLLMQRHATGAAGRGHKQLFLGVLEESGSLAFTADALVSLWGEIEGEICRVERETGTENRLAREMLERLRIQR</sequence>
<comment type="caution">
    <text evidence="11">The sequence shown here is derived from an EMBL/GenBank/DDBJ whole genome shotgun (WGS) entry which is preliminary data.</text>
</comment>
<evidence type="ECO:0000313" key="12">
    <source>
        <dbReference type="Proteomes" id="UP000247233"/>
    </source>
</evidence>
<dbReference type="SFLD" id="SFLDS00005">
    <property type="entry name" value="Isoprenoid_Synthase_Type_I"/>
    <property type="match status" value="1"/>
</dbReference>
<evidence type="ECO:0000313" key="11">
    <source>
        <dbReference type="EMBL" id="PWY86718.1"/>
    </source>
</evidence>
<dbReference type="PANTHER" id="PTHR12001">
    <property type="entry name" value="GERANYLGERANYL PYROPHOSPHATE SYNTHASE"/>
    <property type="match status" value="1"/>
</dbReference>
<evidence type="ECO:0000256" key="3">
    <source>
        <dbReference type="ARBA" id="ARBA00022723"/>
    </source>
</evidence>
<dbReference type="SUPFAM" id="SSF48576">
    <property type="entry name" value="Terpenoid synthases"/>
    <property type="match status" value="1"/>
</dbReference>
<dbReference type="GO" id="GO:0008299">
    <property type="term" value="P:isoprenoid biosynthetic process"/>
    <property type="evidence" value="ECO:0007669"/>
    <property type="project" value="UniProtKB-KW"/>
</dbReference>
<dbReference type="PROSITE" id="PS00444">
    <property type="entry name" value="POLYPRENYL_SYNTHASE_2"/>
    <property type="match status" value="1"/>
</dbReference>
<comment type="similarity">
    <text evidence="9">In the N-terminal section; belongs to the terpene synthase family.</text>
</comment>
<evidence type="ECO:0000256" key="2">
    <source>
        <dbReference type="ARBA" id="ARBA00022679"/>
    </source>
</evidence>
<comment type="similarity">
    <text evidence="8">In the C-terminal section; belongs to the FPP/GGPP synthase family.</text>
</comment>
<evidence type="ECO:0000256" key="8">
    <source>
        <dbReference type="ARBA" id="ARBA00038363"/>
    </source>
</evidence>
<evidence type="ECO:0000256" key="1">
    <source>
        <dbReference type="ARBA" id="ARBA00004721"/>
    </source>
</evidence>
<dbReference type="GO" id="GO:0004659">
    <property type="term" value="F:prenyltransferase activity"/>
    <property type="evidence" value="ECO:0007669"/>
    <property type="project" value="InterPro"/>
</dbReference>
<comment type="similarity">
    <text evidence="10">Belongs to the FPP/GGPP synthase family.</text>
</comment>
<dbReference type="AlphaFoldDB" id="A0A317WP60"/>
<name>A0A317WP60_9EURO</name>
<dbReference type="Gene3D" id="1.10.600.10">
    <property type="entry name" value="Farnesyl Diphosphate Synthase"/>
    <property type="match status" value="1"/>
</dbReference>
<dbReference type="Pfam" id="PF00348">
    <property type="entry name" value="polyprenyl_synt"/>
    <property type="match status" value="1"/>
</dbReference>
<evidence type="ECO:0000256" key="5">
    <source>
        <dbReference type="ARBA" id="ARBA00023229"/>
    </source>
</evidence>
<comment type="pathway">
    <text evidence="1">Secondary metabolite biosynthesis; terpenoid biosynthesis.</text>
</comment>
<dbReference type="Proteomes" id="UP000247233">
    <property type="component" value="Unassembled WGS sequence"/>
</dbReference>
<keyword evidence="4" id="KW-0460">Magnesium</keyword>
<evidence type="ECO:0000256" key="9">
    <source>
        <dbReference type="ARBA" id="ARBA00038372"/>
    </source>
</evidence>
<dbReference type="GeneID" id="37068720"/>
<organism evidence="11 12">
    <name type="scientific">Aspergillus heteromorphus CBS 117.55</name>
    <dbReference type="NCBI Taxonomy" id="1448321"/>
    <lineage>
        <taxon>Eukaryota</taxon>
        <taxon>Fungi</taxon>
        <taxon>Dikarya</taxon>
        <taxon>Ascomycota</taxon>
        <taxon>Pezizomycotina</taxon>
        <taxon>Eurotiomycetes</taxon>
        <taxon>Eurotiomycetidae</taxon>
        <taxon>Eurotiales</taxon>
        <taxon>Aspergillaceae</taxon>
        <taxon>Aspergillus</taxon>
        <taxon>Aspergillus subgen. Circumdati</taxon>
    </lineage>
</organism>
<evidence type="ECO:0000256" key="10">
    <source>
        <dbReference type="RuleBase" id="RU004466"/>
    </source>
</evidence>
<keyword evidence="12" id="KW-1185">Reference proteome</keyword>
<gene>
    <name evidence="11" type="ORF">BO70DRAFT_394736</name>
</gene>
<dbReference type="RefSeq" id="XP_025400950.1">
    <property type="nucleotide sequence ID" value="XM_025546483.1"/>
</dbReference>
<keyword evidence="6" id="KW-0456">Lyase</keyword>
<dbReference type="OrthoDB" id="6921389at2759"/>
<dbReference type="GO" id="GO:0046872">
    <property type="term" value="F:metal ion binding"/>
    <property type="evidence" value="ECO:0007669"/>
    <property type="project" value="UniProtKB-KW"/>
</dbReference>
<evidence type="ECO:0000256" key="7">
    <source>
        <dbReference type="ARBA" id="ARBA00023268"/>
    </source>
</evidence>
<accession>A0A317WP60</accession>
<dbReference type="InterPro" id="IPR008949">
    <property type="entry name" value="Isoprenoid_synthase_dom_sf"/>
</dbReference>
<dbReference type="VEuPathDB" id="FungiDB:BO70DRAFT_394736"/>
<protein>
    <submittedName>
        <fullName evidence="11">Geranylgeranyl pyrophosphate synthetase</fullName>
    </submittedName>
</protein>
<dbReference type="GO" id="GO:0016829">
    <property type="term" value="F:lyase activity"/>
    <property type="evidence" value="ECO:0007669"/>
    <property type="project" value="UniProtKB-KW"/>
</dbReference>
<keyword evidence="7" id="KW-0511">Multifunctional enzyme</keyword>
<dbReference type="GO" id="GO:0046165">
    <property type="term" value="P:alcohol biosynthetic process"/>
    <property type="evidence" value="ECO:0007669"/>
    <property type="project" value="UniProtKB-ARBA"/>
</dbReference>